<evidence type="ECO:0000256" key="5">
    <source>
        <dbReference type="ARBA" id="ARBA00022989"/>
    </source>
</evidence>
<evidence type="ECO:0000256" key="10">
    <source>
        <dbReference type="ARBA" id="ARBA00035585"/>
    </source>
</evidence>
<protein>
    <recommendedName>
        <fullName evidence="11">Fluoride-specific ion channel FluC</fullName>
    </recommendedName>
</protein>
<accession>I9TMZ2</accession>
<comment type="subcellular location">
    <subcellularLocation>
        <location evidence="1 11">Cell membrane</location>
        <topology evidence="1 11">Multi-pass membrane protein</topology>
    </subcellularLocation>
</comment>
<evidence type="ECO:0000256" key="1">
    <source>
        <dbReference type="ARBA" id="ARBA00004651"/>
    </source>
</evidence>
<feature type="transmembrane region" description="Helical" evidence="11">
    <location>
        <begin position="62"/>
        <end position="84"/>
    </location>
</feature>
<keyword evidence="11" id="KW-0813">Transport</keyword>
<keyword evidence="3" id="KW-0997">Cell inner membrane</keyword>
<reference evidence="12 13" key="1">
    <citation type="submission" date="2012-02" db="EMBL/GenBank/DDBJ databases">
        <title>The Genome Sequence of Bacteroides salyersiae CL02T12C01.</title>
        <authorList>
            <consortium name="The Broad Institute Genome Sequencing Platform"/>
            <person name="Earl A."/>
            <person name="Ward D."/>
            <person name="Feldgarden M."/>
            <person name="Gevers D."/>
            <person name="Zitomersky N.L."/>
            <person name="Coyne M.J."/>
            <person name="Comstock L.E."/>
            <person name="Young S.K."/>
            <person name="Zeng Q."/>
            <person name="Gargeya S."/>
            <person name="Fitzgerald M."/>
            <person name="Haas B."/>
            <person name="Abouelleil A."/>
            <person name="Alvarado L."/>
            <person name="Arachchi H.M."/>
            <person name="Berlin A."/>
            <person name="Chapman S.B."/>
            <person name="Gearin G."/>
            <person name="Goldberg J."/>
            <person name="Griggs A."/>
            <person name="Gujja S."/>
            <person name="Hansen M."/>
            <person name="Heiman D."/>
            <person name="Howarth C."/>
            <person name="Larimer J."/>
            <person name="Lui A."/>
            <person name="MacDonald P.J.P."/>
            <person name="McCowen C."/>
            <person name="Montmayeur A."/>
            <person name="Murphy C."/>
            <person name="Neiman D."/>
            <person name="Pearson M."/>
            <person name="Priest M."/>
            <person name="Roberts A."/>
            <person name="Saif S."/>
            <person name="Shea T."/>
            <person name="Sisk P."/>
            <person name="Stolte C."/>
            <person name="Sykes S."/>
            <person name="Wortman J."/>
            <person name="Nusbaum C."/>
            <person name="Birren B."/>
        </authorList>
    </citation>
    <scope>NUCLEOTIDE SEQUENCE [LARGE SCALE GENOMIC DNA]</scope>
    <source>
        <strain evidence="12 13">CL02T12C01</strain>
    </source>
</reference>
<dbReference type="HAMAP" id="MF_00454">
    <property type="entry name" value="FluC"/>
    <property type="match status" value="1"/>
</dbReference>
<name>I9TMZ2_9BACE</name>
<proteinExistence type="inferred from homology"/>
<dbReference type="PANTHER" id="PTHR28259:SF1">
    <property type="entry name" value="FLUORIDE EXPORT PROTEIN 1-RELATED"/>
    <property type="match status" value="1"/>
</dbReference>
<gene>
    <name evidence="11" type="primary">fluC</name>
    <name evidence="11" type="synonym">crcB</name>
    <name evidence="12" type="ORF">HMPREF1071_00108</name>
</gene>
<evidence type="ECO:0000256" key="8">
    <source>
        <dbReference type="ARBA" id="ARBA00023303"/>
    </source>
</evidence>
<comment type="activity regulation">
    <text evidence="11">Na(+) is not transported, but it plays an essential structural role and its presence is essential for fluoride channel function.</text>
</comment>
<feature type="transmembrane region" description="Helical" evidence="11">
    <location>
        <begin position="96"/>
        <end position="114"/>
    </location>
</feature>
<feature type="binding site" evidence="11">
    <location>
        <position position="109"/>
    </location>
    <ligand>
        <name>Na(+)</name>
        <dbReference type="ChEBI" id="CHEBI:29101"/>
        <note>structural</note>
    </ligand>
</feature>
<feature type="transmembrane region" description="Helical" evidence="11">
    <location>
        <begin position="33"/>
        <end position="50"/>
    </location>
</feature>
<keyword evidence="2 11" id="KW-1003">Cell membrane</keyword>
<keyword evidence="7 11" id="KW-0472">Membrane</keyword>
<feature type="transmembrane region" description="Helical" evidence="11">
    <location>
        <begin position="126"/>
        <end position="150"/>
    </location>
</feature>
<keyword evidence="8 11" id="KW-0407">Ion channel</keyword>
<sequence>MQAALQHPTNKFVFAFGLLYFCPNLYVQKMKEAIYIFIGGGAGSVLRYLAQIGLNERMSGIGFPFSWGTFAVNIIGSFFIGLFYSVSERWNLPMEMRLFLTTGLCGGFTTFSTFSNDGLSLLKGEFYGTFLLYFFLSVVLGLVAVLAGGFTGKLLG</sequence>
<dbReference type="PATRIC" id="fig|997887.3.peg.121"/>
<dbReference type="GO" id="GO:0005886">
    <property type="term" value="C:plasma membrane"/>
    <property type="evidence" value="ECO:0007669"/>
    <property type="project" value="UniProtKB-SubCell"/>
</dbReference>
<evidence type="ECO:0000256" key="6">
    <source>
        <dbReference type="ARBA" id="ARBA00023065"/>
    </source>
</evidence>
<dbReference type="Proteomes" id="UP000005150">
    <property type="component" value="Unassembled WGS sequence"/>
</dbReference>
<feature type="binding site" evidence="11">
    <location>
        <position position="106"/>
    </location>
    <ligand>
        <name>Na(+)</name>
        <dbReference type="ChEBI" id="CHEBI:29101"/>
        <note>structural</note>
    </ligand>
</feature>
<evidence type="ECO:0000256" key="2">
    <source>
        <dbReference type="ARBA" id="ARBA00022475"/>
    </source>
</evidence>
<feature type="transmembrane region" description="Helical" evidence="11">
    <location>
        <begin position="12"/>
        <end position="27"/>
    </location>
</feature>
<evidence type="ECO:0000256" key="9">
    <source>
        <dbReference type="ARBA" id="ARBA00035120"/>
    </source>
</evidence>
<keyword evidence="4 11" id="KW-0812">Transmembrane</keyword>
<evidence type="ECO:0000313" key="12">
    <source>
        <dbReference type="EMBL" id="EIY70791.1"/>
    </source>
</evidence>
<dbReference type="AlphaFoldDB" id="I9TMZ2"/>
<keyword evidence="11" id="KW-0915">Sodium</keyword>
<dbReference type="GO" id="GO:0062054">
    <property type="term" value="F:fluoride channel activity"/>
    <property type="evidence" value="ECO:0007669"/>
    <property type="project" value="UniProtKB-UniRule"/>
</dbReference>
<evidence type="ECO:0000256" key="7">
    <source>
        <dbReference type="ARBA" id="ARBA00023136"/>
    </source>
</evidence>
<evidence type="ECO:0000256" key="4">
    <source>
        <dbReference type="ARBA" id="ARBA00022692"/>
    </source>
</evidence>
<comment type="similarity">
    <text evidence="9 11">Belongs to the fluoride channel Fluc/FEX (TC 1.A.43) family.</text>
</comment>
<evidence type="ECO:0000313" key="13">
    <source>
        <dbReference type="Proteomes" id="UP000005150"/>
    </source>
</evidence>
<evidence type="ECO:0000256" key="11">
    <source>
        <dbReference type="HAMAP-Rule" id="MF_00454"/>
    </source>
</evidence>
<dbReference type="NCBIfam" id="TIGR00494">
    <property type="entry name" value="crcB"/>
    <property type="match status" value="1"/>
</dbReference>
<dbReference type="PANTHER" id="PTHR28259">
    <property type="entry name" value="FLUORIDE EXPORT PROTEIN 1-RELATED"/>
    <property type="match status" value="1"/>
</dbReference>
<keyword evidence="6 11" id="KW-0406">Ion transport</keyword>
<dbReference type="GO" id="GO:0046872">
    <property type="term" value="F:metal ion binding"/>
    <property type="evidence" value="ECO:0007669"/>
    <property type="project" value="UniProtKB-KW"/>
</dbReference>
<organism evidence="12 13">
    <name type="scientific">Bacteroides salyersiae CL02T12C01</name>
    <dbReference type="NCBI Taxonomy" id="997887"/>
    <lineage>
        <taxon>Bacteria</taxon>
        <taxon>Pseudomonadati</taxon>
        <taxon>Bacteroidota</taxon>
        <taxon>Bacteroidia</taxon>
        <taxon>Bacteroidales</taxon>
        <taxon>Bacteroidaceae</taxon>
        <taxon>Bacteroides</taxon>
    </lineage>
</organism>
<dbReference type="InterPro" id="IPR003691">
    <property type="entry name" value="FluC"/>
</dbReference>
<dbReference type="HOGENOM" id="CLU_114342_2_3_10"/>
<keyword evidence="5 11" id="KW-1133">Transmembrane helix</keyword>
<keyword evidence="13" id="KW-1185">Reference proteome</keyword>
<comment type="caution">
    <text evidence="12">The sequence shown here is derived from an EMBL/GenBank/DDBJ whole genome shotgun (WGS) entry which is preliminary data.</text>
</comment>
<comment type="catalytic activity">
    <reaction evidence="10">
        <text>fluoride(in) = fluoride(out)</text>
        <dbReference type="Rhea" id="RHEA:76159"/>
        <dbReference type="ChEBI" id="CHEBI:17051"/>
    </reaction>
    <physiologicalReaction direction="left-to-right" evidence="10">
        <dbReference type="Rhea" id="RHEA:76160"/>
    </physiologicalReaction>
</comment>
<keyword evidence="11" id="KW-0479">Metal-binding</keyword>
<evidence type="ECO:0000256" key="3">
    <source>
        <dbReference type="ARBA" id="ARBA00022519"/>
    </source>
</evidence>
<dbReference type="EMBL" id="AGXV01000003">
    <property type="protein sequence ID" value="EIY70791.1"/>
    <property type="molecule type" value="Genomic_DNA"/>
</dbReference>
<dbReference type="GO" id="GO:0140114">
    <property type="term" value="P:cellular detoxification of fluoride"/>
    <property type="evidence" value="ECO:0007669"/>
    <property type="project" value="UniProtKB-UniRule"/>
</dbReference>
<dbReference type="Pfam" id="PF02537">
    <property type="entry name" value="CRCB"/>
    <property type="match status" value="1"/>
</dbReference>
<comment type="function">
    <text evidence="11">Fluoride-specific ion channel. Important for reducing fluoride concentration in the cell, thus reducing its toxicity.</text>
</comment>